<reference evidence="3" key="1">
    <citation type="submission" date="2021-02" db="EMBL/GenBank/DDBJ databases">
        <authorList>
            <person name="Dougan E. K."/>
            <person name="Rhodes N."/>
            <person name="Thang M."/>
            <person name="Chan C."/>
        </authorList>
    </citation>
    <scope>NUCLEOTIDE SEQUENCE</scope>
</reference>
<dbReference type="GO" id="GO:0045292">
    <property type="term" value="P:mRNA cis splicing, via spliceosome"/>
    <property type="evidence" value="ECO:0007669"/>
    <property type="project" value="InterPro"/>
</dbReference>
<dbReference type="Pfam" id="PF00160">
    <property type="entry name" value="Pro_isomerase"/>
    <property type="match status" value="1"/>
</dbReference>
<feature type="region of interest" description="Disordered" evidence="1">
    <location>
        <begin position="1"/>
        <end position="30"/>
    </location>
</feature>
<dbReference type="PANTHER" id="PTHR11864:SF0">
    <property type="entry name" value="PRP40 PRE-MRNA PROCESSING FACTOR 40 HOMOLOG A (YEAST)"/>
    <property type="match status" value="1"/>
</dbReference>
<name>A0A812Q9I3_9DINO</name>
<dbReference type="InterPro" id="IPR002130">
    <property type="entry name" value="Cyclophilin-type_PPIase_dom"/>
</dbReference>
<evidence type="ECO:0000259" key="2">
    <source>
        <dbReference type="PROSITE" id="PS50020"/>
    </source>
</evidence>
<comment type="caution">
    <text evidence="3">The sequence shown here is derived from an EMBL/GenBank/DDBJ whole genome shotgun (WGS) entry which is preliminary data.</text>
</comment>
<organism evidence="3 4">
    <name type="scientific">Symbiodinium necroappetens</name>
    <dbReference type="NCBI Taxonomy" id="1628268"/>
    <lineage>
        <taxon>Eukaryota</taxon>
        <taxon>Sar</taxon>
        <taxon>Alveolata</taxon>
        <taxon>Dinophyceae</taxon>
        <taxon>Suessiales</taxon>
        <taxon>Symbiodiniaceae</taxon>
        <taxon>Symbiodinium</taxon>
    </lineage>
</organism>
<dbReference type="Gene3D" id="2.20.70.10">
    <property type="match status" value="1"/>
</dbReference>
<accession>A0A812Q9I3</accession>
<dbReference type="PANTHER" id="PTHR11864">
    <property type="entry name" value="PRE-MRNA-PROCESSING PROTEIN PRP40"/>
    <property type="match status" value="1"/>
</dbReference>
<dbReference type="PROSITE" id="PS01159">
    <property type="entry name" value="WW_DOMAIN_1"/>
    <property type="match status" value="1"/>
</dbReference>
<dbReference type="InterPro" id="IPR036517">
    <property type="entry name" value="FF_domain_sf"/>
</dbReference>
<protein>
    <submittedName>
        <fullName evidence="3">PRPF40A protein</fullName>
    </submittedName>
</protein>
<feature type="compositionally biased region" description="Basic and acidic residues" evidence="1">
    <location>
        <begin position="21"/>
        <end position="30"/>
    </location>
</feature>
<dbReference type="GO" id="GO:0071004">
    <property type="term" value="C:U2-type prespliceosome"/>
    <property type="evidence" value="ECO:0007669"/>
    <property type="project" value="TreeGrafter"/>
</dbReference>
<dbReference type="Proteomes" id="UP000601435">
    <property type="component" value="Unassembled WGS sequence"/>
</dbReference>
<dbReference type="CDD" id="cd00201">
    <property type="entry name" value="WW"/>
    <property type="match status" value="1"/>
</dbReference>
<dbReference type="InterPro" id="IPR036020">
    <property type="entry name" value="WW_dom_sf"/>
</dbReference>
<proteinExistence type="predicted"/>
<keyword evidence="4" id="KW-1185">Reference proteome</keyword>
<gene>
    <name evidence="3" type="primary">PRPF40A</name>
    <name evidence="3" type="ORF">SNEC2469_LOCUS9554</name>
</gene>
<feature type="domain" description="WW" evidence="2">
    <location>
        <begin position="547"/>
        <end position="574"/>
    </location>
</feature>
<dbReference type="AlphaFoldDB" id="A0A812Q9I3"/>
<dbReference type="GO" id="GO:0005685">
    <property type="term" value="C:U1 snRNP"/>
    <property type="evidence" value="ECO:0007669"/>
    <property type="project" value="TreeGrafter"/>
</dbReference>
<dbReference type="PROSITE" id="PS50020">
    <property type="entry name" value="WW_DOMAIN_2"/>
    <property type="match status" value="1"/>
</dbReference>
<feature type="non-terminal residue" evidence="3">
    <location>
        <position position="1"/>
    </location>
</feature>
<dbReference type="GO" id="GO:0003723">
    <property type="term" value="F:RNA binding"/>
    <property type="evidence" value="ECO:0007669"/>
    <property type="project" value="TreeGrafter"/>
</dbReference>
<dbReference type="SUPFAM" id="SSF51045">
    <property type="entry name" value="WW domain"/>
    <property type="match status" value="1"/>
</dbReference>
<dbReference type="Gene3D" id="2.40.100.10">
    <property type="entry name" value="Cyclophilin-like"/>
    <property type="match status" value="1"/>
</dbReference>
<dbReference type="Gene3D" id="1.10.10.440">
    <property type="entry name" value="FF domain"/>
    <property type="match status" value="1"/>
</dbReference>
<dbReference type="InterPro" id="IPR029000">
    <property type="entry name" value="Cyclophilin-like_dom_sf"/>
</dbReference>
<dbReference type="SUPFAM" id="SSF50891">
    <property type="entry name" value="Cyclophilin-like"/>
    <property type="match status" value="1"/>
</dbReference>
<dbReference type="OrthoDB" id="423735at2759"/>
<evidence type="ECO:0000313" key="4">
    <source>
        <dbReference type="Proteomes" id="UP000601435"/>
    </source>
</evidence>
<evidence type="ECO:0000313" key="3">
    <source>
        <dbReference type="EMBL" id="CAE7361793.1"/>
    </source>
</evidence>
<sequence length="786" mass="88013">MAVVFGRKGQSKLKAGSRPSRPSEDDGIGRGRACIEHVPKLPIQSACSGRPKIFLEIAIFRGAFFGVDHQQALEFELYPEAAPKAARRLLEDCAAGRLSDRRLTQITPTSALLDGAELGEPETETGKGLPHTDPGMLSVSRNVDFAGYILTLAPAPRLDRDHAAVGRLITGSAFLDHIVSARDSTCKEVRVVNCGEVLRDLPSSAKTGCSWFPSIGGECLCLMAIRFSDTLNRLGELPDTGDPEEDLEADVHEPQPAEAAVIVLFAVETLTVGTLRPQNPCVKALRRTATFLSLSKFGQVRFGEACTSQWLRIFLERRFWAKAGGASVLALPVQLLLHFAGVPANWLGGFALRLSEKSEQQGLQQWIEPRTSELKADSTESQHVLCCWGGGPAAAIFEPTIAPRCESGTDQACRVQPVRCDEVRFQMVDEFRIEFLKVRLRTRATSWDVWGLGTVTREGGDRTVTVVITWCTGEAECSECLAQFRIFVLSQAPTRWRRQWSSKGASALVGSDGVKTCDVLAETGVSQWEKPDSLMTDSERIVNSTAWKQYRIWDGRIFYHNKETKVSCWSMPPELRKLRGESTGLDDRPLPETRAEQRQAFQEFLKERQVDATWDWRRVQELARDAPQAEGVSEPVQKQVFAELLSLALKRGETEARAKARNAAVALERLVEERFADPDALGTTYEEAARILGDEEAWTLIKSDVRRDEVFQTVMERLEEKHEKHRADKRAERVVRLQRLMATDPELRRPRMRWKDATAVLARRDELQEEEPPIEALRVWASMREL</sequence>
<dbReference type="InterPro" id="IPR001202">
    <property type="entry name" value="WW_dom"/>
</dbReference>
<dbReference type="EMBL" id="CAJNJA010015439">
    <property type="protein sequence ID" value="CAE7361793.1"/>
    <property type="molecule type" value="Genomic_DNA"/>
</dbReference>
<dbReference type="InterPro" id="IPR039726">
    <property type="entry name" value="Prp40-like"/>
</dbReference>
<dbReference type="GO" id="GO:0003755">
    <property type="term" value="F:peptidyl-prolyl cis-trans isomerase activity"/>
    <property type="evidence" value="ECO:0007669"/>
    <property type="project" value="InterPro"/>
</dbReference>
<dbReference type="SUPFAM" id="SSF81698">
    <property type="entry name" value="FF domain"/>
    <property type="match status" value="1"/>
</dbReference>
<evidence type="ECO:0000256" key="1">
    <source>
        <dbReference type="SAM" id="MobiDB-lite"/>
    </source>
</evidence>